<dbReference type="NCBIfam" id="TIGR04183">
    <property type="entry name" value="Por_Secre_tail"/>
    <property type="match status" value="1"/>
</dbReference>
<protein>
    <submittedName>
        <fullName evidence="3">T9SS type A sorting domain-containing protein</fullName>
    </submittedName>
</protein>
<dbReference type="InterPro" id="IPR025975">
    <property type="entry name" value="Polysacc_lyase"/>
</dbReference>
<dbReference type="KEGG" id="ppec:H9W90_14105"/>
<dbReference type="RefSeq" id="WP_187482215.1">
    <property type="nucleotide sequence ID" value="NZ_CP060695.1"/>
</dbReference>
<dbReference type="Pfam" id="PF18962">
    <property type="entry name" value="Por_Secre_tail"/>
    <property type="match status" value="1"/>
</dbReference>
<proteinExistence type="predicted"/>
<name>A0A7G9L9K4_9FLAO</name>
<dbReference type="Gene3D" id="2.60.120.200">
    <property type="match status" value="1"/>
</dbReference>
<evidence type="ECO:0000313" key="4">
    <source>
        <dbReference type="Proteomes" id="UP000515808"/>
    </source>
</evidence>
<keyword evidence="4" id="KW-1185">Reference proteome</keyword>
<dbReference type="EMBL" id="CP060695">
    <property type="protein sequence ID" value="QNM85303.1"/>
    <property type="molecule type" value="Genomic_DNA"/>
</dbReference>
<dbReference type="Proteomes" id="UP000515808">
    <property type="component" value="Chromosome"/>
</dbReference>
<keyword evidence="1" id="KW-0732">Signal</keyword>
<gene>
    <name evidence="3" type="ORF">H9W90_14105</name>
</gene>
<organism evidence="3 4">
    <name type="scientific">Polaribacter pectinis</name>
    <dbReference type="NCBI Taxonomy" id="2738844"/>
    <lineage>
        <taxon>Bacteria</taxon>
        <taxon>Pseudomonadati</taxon>
        <taxon>Bacteroidota</taxon>
        <taxon>Flavobacteriia</taxon>
        <taxon>Flavobacteriales</taxon>
        <taxon>Flavobacteriaceae</taxon>
    </lineage>
</organism>
<accession>A0A7G9L9K4</accession>
<sequence length="361" mass="41527">MNKQFIFISIFILFFQVIPAQVVLEADGPGNTYELINSVLALPNRDVVEVPDCNHSAFGRHIDEVFDTELNKNVFRFYIHVTPDDDRCKEGVDDRQRNEIKTYDNSPENLKANEGETVQYKWKFKISDDFKPSTSFTHIHQIKSVGGSYASIPMISFTLRKSNPDRLELRHTSTTNQTTLKTANLDLFRGKWVSVNETIKFSDAGSYSLEIKDIATNEVIFSYHNNAIDNWQDGAEFARPKWGIYRSLNNQVNLQDEIVKFADFSIQENPPTLSVSLEVLKQKAENIFLYPNPSSKEVEFKNANSGNYNSVEMYDYSGRKISIEKRLNNNKIDVSKLSKGLYFIVFKNNNFTVKVLKCYVK</sequence>
<feature type="domain" description="Secretion system C-terminal sorting" evidence="2">
    <location>
        <begin position="289"/>
        <end position="353"/>
    </location>
</feature>
<evidence type="ECO:0000256" key="1">
    <source>
        <dbReference type="ARBA" id="ARBA00022729"/>
    </source>
</evidence>
<evidence type="ECO:0000313" key="3">
    <source>
        <dbReference type="EMBL" id="QNM85303.1"/>
    </source>
</evidence>
<evidence type="ECO:0000259" key="2">
    <source>
        <dbReference type="Pfam" id="PF18962"/>
    </source>
</evidence>
<dbReference type="Pfam" id="PF14099">
    <property type="entry name" value="Polysacc_lyase"/>
    <property type="match status" value="1"/>
</dbReference>
<dbReference type="InterPro" id="IPR026444">
    <property type="entry name" value="Secre_tail"/>
</dbReference>
<dbReference type="AlphaFoldDB" id="A0A7G9L9K4"/>
<reference evidence="3 4" key="1">
    <citation type="submission" date="2020-08" db="EMBL/GenBank/DDBJ databases">
        <title>Polaribacter sp. L12M9 isolated from gut of the Korean scallop.</title>
        <authorList>
            <person name="Jeong Y.S."/>
        </authorList>
    </citation>
    <scope>NUCLEOTIDE SEQUENCE [LARGE SCALE GENOMIC DNA]</scope>
    <source>
        <strain evidence="3 4">L12M9</strain>
    </source>
</reference>